<keyword evidence="2" id="KW-0808">Transferase</keyword>
<gene>
    <name evidence="4" type="ORF">GCM10007301_26100</name>
</gene>
<protein>
    <recommendedName>
        <fullName evidence="3">Glycosyl transferase family 1 domain-containing protein</fullName>
    </recommendedName>
</protein>
<evidence type="ECO:0000256" key="1">
    <source>
        <dbReference type="ARBA" id="ARBA00022676"/>
    </source>
</evidence>
<dbReference type="AlphaFoldDB" id="A0A917FC57"/>
<feature type="domain" description="Glycosyl transferase family 1" evidence="3">
    <location>
        <begin position="180"/>
        <end position="352"/>
    </location>
</feature>
<dbReference type="PANTHER" id="PTHR12526:SF510">
    <property type="entry name" value="D-INOSITOL 3-PHOSPHATE GLYCOSYLTRANSFERASE"/>
    <property type="match status" value="1"/>
</dbReference>
<dbReference type="EMBL" id="BMCT01000003">
    <property type="protein sequence ID" value="GGF65086.1"/>
    <property type="molecule type" value="Genomic_DNA"/>
</dbReference>
<accession>A0A917FC57</accession>
<dbReference type="GO" id="GO:0016757">
    <property type="term" value="F:glycosyltransferase activity"/>
    <property type="evidence" value="ECO:0007669"/>
    <property type="project" value="UniProtKB-KW"/>
</dbReference>
<keyword evidence="1" id="KW-0328">Glycosyltransferase</keyword>
<keyword evidence="5" id="KW-1185">Reference proteome</keyword>
<dbReference type="PANTHER" id="PTHR12526">
    <property type="entry name" value="GLYCOSYLTRANSFERASE"/>
    <property type="match status" value="1"/>
</dbReference>
<name>A0A917FC57_9HYPH</name>
<proteinExistence type="predicted"/>
<evidence type="ECO:0000256" key="2">
    <source>
        <dbReference type="ARBA" id="ARBA00022679"/>
    </source>
</evidence>
<comment type="caution">
    <text evidence="4">The sequence shown here is derived from an EMBL/GenBank/DDBJ whole genome shotgun (WGS) entry which is preliminary data.</text>
</comment>
<reference evidence="4" key="2">
    <citation type="submission" date="2020-09" db="EMBL/GenBank/DDBJ databases">
        <authorList>
            <person name="Sun Q."/>
            <person name="Sedlacek I."/>
        </authorList>
    </citation>
    <scope>NUCLEOTIDE SEQUENCE</scope>
    <source>
        <strain evidence="4">CCM 7897</strain>
    </source>
</reference>
<dbReference type="SUPFAM" id="SSF53756">
    <property type="entry name" value="UDP-Glycosyltransferase/glycogen phosphorylase"/>
    <property type="match status" value="1"/>
</dbReference>
<dbReference type="Proteomes" id="UP000606044">
    <property type="component" value="Unassembled WGS sequence"/>
</dbReference>
<organism evidence="4 5">
    <name type="scientific">Azorhizobium oxalatiphilum</name>
    <dbReference type="NCBI Taxonomy" id="980631"/>
    <lineage>
        <taxon>Bacteria</taxon>
        <taxon>Pseudomonadati</taxon>
        <taxon>Pseudomonadota</taxon>
        <taxon>Alphaproteobacteria</taxon>
        <taxon>Hyphomicrobiales</taxon>
        <taxon>Xanthobacteraceae</taxon>
        <taxon>Azorhizobium</taxon>
    </lineage>
</organism>
<dbReference type="Pfam" id="PF00534">
    <property type="entry name" value="Glycos_transf_1"/>
    <property type="match status" value="1"/>
</dbReference>
<evidence type="ECO:0000313" key="5">
    <source>
        <dbReference type="Proteomes" id="UP000606044"/>
    </source>
</evidence>
<dbReference type="Gene3D" id="3.40.50.2000">
    <property type="entry name" value="Glycogen Phosphorylase B"/>
    <property type="match status" value="2"/>
</dbReference>
<dbReference type="InterPro" id="IPR001296">
    <property type="entry name" value="Glyco_trans_1"/>
</dbReference>
<sequence length="376" mass="40946">MTAPLIAHIIPWTNLAGTELATLRLAEAAREMGYDNVLYLPDTPDAATLDALYVSRGFPTARFRMPQVSLRRPWPYLANTLALMRDFRRRGVRLVHNGEVMGAYFTALAGRLAGARVISHVRADHPQCTDIDRLLLRPVEHYLYVSASAARHQDFPVRPGQGEVLYDAAPPPPAPVPRAAARAHYGLPDDAIVFGMPARVSWQKDHATLIRATAQVMRARPDVHVLVVGDTDADAAHREQFAVLTALLAETGTGSHVHFPGFEGEMGRFYAAIDGLVLSTHTEGFPLVLLEAMSLDLPVVATNVGGIPEAVADGETGILVPHEDAPALASAMLRLAEDTPLRAAMGQAGRRRVEERFGRSRFARELSAVYARLLKA</sequence>
<dbReference type="RefSeq" id="WP_188579174.1">
    <property type="nucleotide sequence ID" value="NZ_BMCT01000003.1"/>
</dbReference>
<evidence type="ECO:0000259" key="3">
    <source>
        <dbReference type="Pfam" id="PF00534"/>
    </source>
</evidence>
<reference evidence="4" key="1">
    <citation type="journal article" date="2014" name="Int. J. Syst. Evol. Microbiol.">
        <title>Complete genome sequence of Corynebacterium casei LMG S-19264T (=DSM 44701T), isolated from a smear-ripened cheese.</title>
        <authorList>
            <consortium name="US DOE Joint Genome Institute (JGI-PGF)"/>
            <person name="Walter F."/>
            <person name="Albersmeier A."/>
            <person name="Kalinowski J."/>
            <person name="Ruckert C."/>
        </authorList>
    </citation>
    <scope>NUCLEOTIDE SEQUENCE</scope>
    <source>
        <strain evidence="4">CCM 7897</strain>
    </source>
</reference>
<evidence type="ECO:0000313" key="4">
    <source>
        <dbReference type="EMBL" id="GGF65086.1"/>
    </source>
</evidence>